<evidence type="ECO:0000256" key="2">
    <source>
        <dbReference type="ARBA" id="ARBA00005583"/>
    </source>
</evidence>
<dbReference type="EMBL" id="VUNH01000003">
    <property type="protein sequence ID" value="MST55210.1"/>
    <property type="molecule type" value="Genomic_DNA"/>
</dbReference>
<feature type="binding site" evidence="7">
    <location>
        <position position="220"/>
    </location>
    <ligand>
        <name>Mg(2+)</name>
        <dbReference type="ChEBI" id="CHEBI:18420"/>
    </ligand>
</feature>
<feature type="transmembrane region" description="Helical" evidence="8">
    <location>
        <begin position="115"/>
        <end position="131"/>
    </location>
</feature>
<name>A0A6L5YA96_9BACT</name>
<keyword evidence="3 9" id="KW-0808">Transferase</keyword>
<proteinExistence type="inferred from homology"/>
<dbReference type="PANTHER" id="PTHR22926">
    <property type="entry name" value="PHOSPHO-N-ACETYLMURAMOYL-PENTAPEPTIDE-TRANSFERASE"/>
    <property type="match status" value="1"/>
</dbReference>
<evidence type="ECO:0000313" key="10">
    <source>
        <dbReference type="Proteomes" id="UP000473699"/>
    </source>
</evidence>
<feature type="transmembrane region" description="Helical" evidence="8">
    <location>
        <begin position="193"/>
        <end position="211"/>
    </location>
</feature>
<dbReference type="Pfam" id="PF00953">
    <property type="entry name" value="Glycos_transf_4"/>
    <property type="match status" value="1"/>
</dbReference>
<dbReference type="GO" id="GO:0005886">
    <property type="term" value="C:plasma membrane"/>
    <property type="evidence" value="ECO:0007669"/>
    <property type="project" value="TreeGrafter"/>
</dbReference>
<dbReference type="InterPro" id="IPR000715">
    <property type="entry name" value="Glycosyl_transferase_4"/>
</dbReference>
<dbReference type="Proteomes" id="UP000473699">
    <property type="component" value="Unassembled WGS sequence"/>
</dbReference>
<comment type="similarity">
    <text evidence="2">Belongs to the glycosyltransferase 4 family. MraY subfamily.</text>
</comment>
<keyword evidence="7" id="KW-0460">Magnesium</keyword>
<dbReference type="InterPro" id="IPR018480">
    <property type="entry name" value="PNAcMuramoyl-5peptid_Trfase_CS"/>
</dbReference>
<protein>
    <submittedName>
        <fullName evidence="9">Phospho-N-acetylmuramoyl-pentapeptide-transferase</fullName>
    </submittedName>
</protein>
<dbReference type="PROSITE" id="PS01347">
    <property type="entry name" value="MRAY_1"/>
    <property type="match status" value="1"/>
</dbReference>
<comment type="cofactor">
    <cofactor evidence="7">
        <name>Mg(2+)</name>
        <dbReference type="ChEBI" id="CHEBI:18420"/>
    </cofactor>
</comment>
<keyword evidence="10" id="KW-1185">Reference proteome</keyword>
<accession>A0A6L5YA96</accession>
<feature type="transmembrane region" description="Helical" evidence="8">
    <location>
        <begin position="137"/>
        <end position="157"/>
    </location>
</feature>
<feature type="transmembrane region" description="Helical" evidence="8">
    <location>
        <begin position="295"/>
        <end position="318"/>
    </location>
</feature>
<dbReference type="GO" id="GO:0008963">
    <property type="term" value="F:phospho-N-acetylmuramoyl-pentapeptide-transferase activity"/>
    <property type="evidence" value="ECO:0007669"/>
    <property type="project" value="InterPro"/>
</dbReference>
<organism evidence="9 10">
    <name type="scientific">Pyramidobacter porci</name>
    <dbReference type="NCBI Taxonomy" id="2605789"/>
    <lineage>
        <taxon>Bacteria</taxon>
        <taxon>Thermotogati</taxon>
        <taxon>Synergistota</taxon>
        <taxon>Synergistia</taxon>
        <taxon>Synergistales</taxon>
        <taxon>Dethiosulfovibrionaceae</taxon>
        <taxon>Pyramidobacter</taxon>
    </lineage>
</organism>
<evidence type="ECO:0000313" key="9">
    <source>
        <dbReference type="EMBL" id="MST55210.1"/>
    </source>
</evidence>
<dbReference type="GO" id="GO:0046872">
    <property type="term" value="F:metal ion binding"/>
    <property type="evidence" value="ECO:0007669"/>
    <property type="project" value="UniProtKB-KW"/>
</dbReference>
<feature type="transmembrane region" description="Helical" evidence="8">
    <location>
        <begin position="48"/>
        <end position="69"/>
    </location>
</feature>
<keyword evidence="7" id="KW-0479">Metal-binding</keyword>
<evidence type="ECO:0000256" key="4">
    <source>
        <dbReference type="ARBA" id="ARBA00022692"/>
    </source>
</evidence>
<dbReference type="InterPro" id="IPR003524">
    <property type="entry name" value="PNAcMuramoyl-5peptid_Trfase"/>
</dbReference>
<keyword evidence="6 8" id="KW-0472">Membrane</keyword>
<dbReference type="GO" id="GO:0044038">
    <property type="term" value="P:cell wall macromolecule biosynthetic process"/>
    <property type="evidence" value="ECO:0007669"/>
    <property type="project" value="TreeGrafter"/>
</dbReference>
<comment type="caution">
    <text evidence="9">The sequence shown here is derived from an EMBL/GenBank/DDBJ whole genome shotgun (WGS) entry which is preliminary data.</text>
</comment>
<feature type="binding site" evidence="7">
    <location>
        <position position="164"/>
    </location>
    <ligand>
        <name>Mg(2+)</name>
        <dbReference type="ChEBI" id="CHEBI:18420"/>
    </ligand>
</feature>
<keyword evidence="4 8" id="KW-0812">Transmembrane</keyword>
<evidence type="ECO:0000256" key="6">
    <source>
        <dbReference type="ARBA" id="ARBA00023136"/>
    </source>
</evidence>
<evidence type="ECO:0000256" key="1">
    <source>
        <dbReference type="ARBA" id="ARBA00004141"/>
    </source>
</evidence>
<evidence type="ECO:0000256" key="7">
    <source>
        <dbReference type="PIRSR" id="PIRSR600715-1"/>
    </source>
</evidence>
<dbReference type="PROSITE" id="PS01348">
    <property type="entry name" value="MRAY_2"/>
    <property type="match status" value="1"/>
</dbReference>
<feature type="transmembrane region" description="Helical" evidence="8">
    <location>
        <begin position="75"/>
        <end position="95"/>
    </location>
</feature>
<evidence type="ECO:0000256" key="8">
    <source>
        <dbReference type="SAM" id="Phobius"/>
    </source>
</evidence>
<sequence length="319" mass="34952">MTMMQPLLIFCVIFFCEIAAQRSWIVWMRQRHVSQVQKAYGTHIDEEVKANVPSMGGVVFLLIGSGLLISQMIQGHRSGVVFWSYPILAAMVGLADDMLKFKNKSSEGLRSMQKFILQAATTLLWFLLLGLDGTIPSLWGGCSIGHWIWPVALFFAVGIQNSVNVTDGLDGLAAGASAITFAALYLLSPDSGYYGTAAGAAISLGFLWHNCHPAQVFMGDVGAHFLAGLMASCAFMGTGVLVLVPVGMGFGLEMLSVVIQLIAIHGWGKRVFRMSPIHHHFQLLGWPEDRIVVRFWMIHALCPLFCAAFAYCLLHFLLV</sequence>
<dbReference type="CDD" id="cd06852">
    <property type="entry name" value="GT_MraY"/>
    <property type="match status" value="1"/>
</dbReference>
<gene>
    <name evidence="9" type="ORF">FYJ74_04030</name>
</gene>
<evidence type="ECO:0000256" key="5">
    <source>
        <dbReference type="ARBA" id="ARBA00022989"/>
    </source>
</evidence>
<feature type="transmembrane region" description="Helical" evidence="8">
    <location>
        <begin position="6"/>
        <end position="27"/>
    </location>
</feature>
<feature type="transmembrane region" description="Helical" evidence="8">
    <location>
        <begin position="169"/>
        <end position="187"/>
    </location>
</feature>
<dbReference type="GO" id="GO:0071555">
    <property type="term" value="P:cell wall organization"/>
    <property type="evidence" value="ECO:0007669"/>
    <property type="project" value="TreeGrafter"/>
</dbReference>
<reference evidence="9 10" key="1">
    <citation type="submission" date="2019-08" db="EMBL/GenBank/DDBJ databases">
        <title>In-depth cultivation of the pig gut microbiome towards novel bacterial diversity and tailored functional studies.</title>
        <authorList>
            <person name="Wylensek D."/>
            <person name="Hitch T.C.A."/>
            <person name="Clavel T."/>
        </authorList>
    </citation>
    <scope>NUCLEOTIDE SEQUENCE [LARGE SCALE GENOMIC DNA]</scope>
    <source>
        <strain evidence="9 10">SM-530-WT-4B</strain>
    </source>
</reference>
<keyword evidence="5 8" id="KW-1133">Transmembrane helix</keyword>
<feature type="transmembrane region" description="Helical" evidence="8">
    <location>
        <begin position="223"/>
        <end position="244"/>
    </location>
</feature>
<evidence type="ECO:0000256" key="3">
    <source>
        <dbReference type="ARBA" id="ARBA00022679"/>
    </source>
</evidence>
<comment type="subcellular location">
    <subcellularLocation>
        <location evidence="1">Membrane</location>
        <topology evidence="1">Multi-pass membrane protein</topology>
    </subcellularLocation>
</comment>
<dbReference type="AlphaFoldDB" id="A0A6L5YA96"/>
<dbReference type="PANTHER" id="PTHR22926:SF5">
    <property type="entry name" value="PHOSPHO-N-ACETYLMURAMOYL-PENTAPEPTIDE-TRANSFERASE HOMOLOG"/>
    <property type="match status" value="1"/>
</dbReference>